<keyword evidence="2" id="KW-1185">Reference proteome</keyword>
<proteinExistence type="predicted"/>
<dbReference type="OrthoDB" id="9816424at2"/>
<dbReference type="RefSeq" id="WP_149110354.1">
    <property type="nucleotide sequence ID" value="NZ_CP042425.1"/>
</dbReference>
<dbReference type="Proteomes" id="UP000324974">
    <property type="component" value="Chromosome"/>
</dbReference>
<organism evidence="1 2">
    <name type="scientific">Limnoglobus roseus</name>
    <dbReference type="NCBI Taxonomy" id="2598579"/>
    <lineage>
        <taxon>Bacteria</taxon>
        <taxon>Pseudomonadati</taxon>
        <taxon>Planctomycetota</taxon>
        <taxon>Planctomycetia</taxon>
        <taxon>Gemmatales</taxon>
        <taxon>Gemmataceae</taxon>
        <taxon>Limnoglobus</taxon>
    </lineage>
</organism>
<dbReference type="AlphaFoldDB" id="A0A5C1A8J8"/>
<dbReference type="PANTHER" id="PTHR41244:SF1">
    <property type="entry name" value="GLYCOSYLTRANSFERASE"/>
    <property type="match status" value="1"/>
</dbReference>
<accession>A0A5C1A8J8</accession>
<gene>
    <name evidence="1" type="ORF">PX52LOC_02476</name>
</gene>
<dbReference type="InterPro" id="IPR032719">
    <property type="entry name" value="WbsX"/>
</dbReference>
<dbReference type="CDD" id="cd11579">
    <property type="entry name" value="Glyco_tran_WbsX"/>
    <property type="match status" value="1"/>
</dbReference>
<reference evidence="2" key="1">
    <citation type="submission" date="2019-08" db="EMBL/GenBank/DDBJ databases">
        <title>Limnoglobus roseus gen. nov., sp. nov., a novel freshwater planctomycete with a giant genome from the family Gemmataceae.</title>
        <authorList>
            <person name="Kulichevskaya I.S."/>
            <person name="Naumoff D.G."/>
            <person name="Miroshnikov K."/>
            <person name="Ivanova A."/>
            <person name="Philippov D.A."/>
            <person name="Hakobyan A."/>
            <person name="Rijpstra I.C."/>
            <person name="Sinninghe Damste J.S."/>
            <person name="Liesack W."/>
            <person name="Dedysh S.N."/>
        </authorList>
    </citation>
    <scope>NUCLEOTIDE SEQUENCE [LARGE SCALE GENOMIC DNA]</scope>
    <source>
        <strain evidence="2">PX52</strain>
    </source>
</reference>
<evidence type="ECO:0000313" key="1">
    <source>
        <dbReference type="EMBL" id="QEL15551.1"/>
    </source>
</evidence>
<sequence>MVAEDVTRVSPLIAFHLPQYHPIPENDEWWGKGFTEWANVTRAVSLFPGHYQPHLPADLGFYDLRLPEARAAQAQLAREYGIGGFCYYHYWFSGRRLLHRPVDEILQSGEPDFPFCLCWANEPWSRNWDGGFKKVLVHQHYSEDDDLNHIRWLLPAFADRRYIRVDGKPLFLVYRSGQLPDPQRTTDIWREEARKCGVGELFLACVEPSPTVATDPSRSGMDALVQFTPEWHGAPRKQFFDSWRRLVRARLYSRGRWLTRVIDSLLRQLSPYMIHATRQGRVSLRHKIRDYEDVVYSTLRLADAVEYRLFRCVCPGWDNTARRKSGGMIFVGSTPELYESWLRTVVDRQRRSCFPGDPIFVNAWNEWAEGCHLEPCQKWGRSYLEATARAIKLCDTDSGGNP</sequence>
<dbReference type="EMBL" id="CP042425">
    <property type="protein sequence ID" value="QEL15551.1"/>
    <property type="molecule type" value="Genomic_DNA"/>
</dbReference>
<evidence type="ECO:0000313" key="2">
    <source>
        <dbReference type="Proteomes" id="UP000324974"/>
    </source>
</evidence>
<dbReference type="Pfam" id="PF14307">
    <property type="entry name" value="Glyco_tran_WbsX"/>
    <property type="match status" value="1"/>
</dbReference>
<dbReference type="KEGG" id="lrs:PX52LOC_02476"/>
<name>A0A5C1A8J8_9BACT</name>
<protein>
    <submittedName>
        <fullName evidence="1">Uncharacterized protein</fullName>
    </submittedName>
</protein>
<dbReference type="PANTHER" id="PTHR41244">
    <property type="entry name" value="RHAMNAN SYNTHESIS F"/>
    <property type="match status" value="1"/>
</dbReference>
<dbReference type="Gene3D" id="3.20.20.80">
    <property type="entry name" value="Glycosidases"/>
    <property type="match status" value="1"/>
</dbReference>